<sequence>MDIDYPERLDRLTSFFRLIWILPIAIVLNVLSAYTSQTVRTVTDNAVTTTTTSGGGIAAALVGATLLMILFRKRYPRWWFDFAREFTRFSARVGAYLFLLTDRYPSTVEEQSVHLEIDYPDVEQDLNRWLPLVKWLLAIPHYIVLFFLGIGAIVVWVIAWFAILFTGRYPRPLFDYMVGVGRWALRVQAYAFLLVTDRYPPFSLR</sequence>
<comment type="caution">
    <text evidence="2">The sequence shown here is derived from an EMBL/GenBank/DDBJ whole genome shotgun (WGS) entry which is preliminary data.</text>
</comment>
<dbReference type="RefSeq" id="WP_020509317.1">
    <property type="nucleotide sequence ID" value="NZ_JBIAZU010000001.1"/>
</dbReference>
<keyword evidence="1" id="KW-1133">Transmembrane helix</keyword>
<evidence type="ECO:0000313" key="3">
    <source>
        <dbReference type="Proteomes" id="UP001602245"/>
    </source>
</evidence>
<keyword evidence="1" id="KW-0812">Transmembrane</keyword>
<reference evidence="2 3" key="1">
    <citation type="submission" date="2024-10" db="EMBL/GenBank/DDBJ databases">
        <title>The Natural Products Discovery Center: Release of the First 8490 Sequenced Strains for Exploring Actinobacteria Biosynthetic Diversity.</title>
        <authorList>
            <person name="Kalkreuter E."/>
            <person name="Kautsar S.A."/>
            <person name="Yang D."/>
            <person name="Bader C.D."/>
            <person name="Teijaro C.N."/>
            <person name="Fluegel L."/>
            <person name="Davis C.M."/>
            <person name="Simpson J.R."/>
            <person name="Lauterbach L."/>
            <person name="Steele A.D."/>
            <person name="Gui C."/>
            <person name="Meng S."/>
            <person name="Li G."/>
            <person name="Viehrig K."/>
            <person name="Ye F."/>
            <person name="Su P."/>
            <person name="Kiefer A.F."/>
            <person name="Nichols A."/>
            <person name="Cepeda A.J."/>
            <person name="Yan W."/>
            <person name="Fan B."/>
            <person name="Jiang Y."/>
            <person name="Adhikari A."/>
            <person name="Zheng C.-J."/>
            <person name="Schuster L."/>
            <person name="Cowan T.M."/>
            <person name="Smanski M.J."/>
            <person name="Chevrette M.G."/>
            <person name="De Carvalho L.P.S."/>
            <person name="Shen B."/>
        </authorList>
    </citation>
    <scope>NUCLEOTIDE SEQUENCE [LARGE SCALE GENOMIC DNA]</scope>
    <source>
        <strain evidence="2 3">NPDC000087</strain>
    </source>
</reference>
<protein>
    <submittedName>
        <fullName evidence="2">DUF4389 domain-containing protein</fullName>
    </submittedName>
</protein>
<keyword evidence="1" id="KW-0472">Membrane</keyword>
<dbReference type="InterPro" id="IPR025498">
    <property type="entry name" value="DUF4389"/>
</dbReference>
<dbReference type="Proteomes" id="UP001602245">
    <property type="component" value="Unassembled WGS sequence"/>
</dbReference>
<gene>
    <name evidence="2" type="ORF">ACFY35_06010</name>
</gene>
<accession>A0ABW6W8Y2</accession>
<proteinExistence type="predicted"/>
<feature type="transmembrane region" description="Helical" evidence="1">
    <location>
        <begin position="12"/>
        <end position="34"/>
    </location>
</feature>
<name>A0ABW6W8Y2_9ACTN</name>
<feature type="transmembrane region" description="Helical" evidence="1">
    <location>
        <begin position="142"/>
        <end position="164"/>
    </location>
</feature>
<dbReference type="EMBL" id="JBIAZU010000001">
    <property type="protein sequence ID" value="MFF5288970.1"/>
    <property type="molecule type" value="Genomic_DNA"/>
</dbReference>
<feature type="transmembrane region" description="Helical" evidence="1">
    <location>
        <begin position="54"/>
        <end position="71"/>
    </location>
</feature>
<organism evidence="2 3">
    <name type="scientific">Paractinoplanes globisporus</name>
    <dbReference type="NCBI Taxonomy" id="113565"/>
    <lineage>
        <taxon>Bacteria</taxon>
        <taxon>Bacillati</taxon>
        <taxon>Actinomycetota</taxon>
        <taxon>Actinomycetes</taxon>
        <taxon>Micromonosporales</taxon>
        <taxon>Micromonosporaceae</taxon>
        <taxon>Paractinoplanes</taxon>
    </lineage>
</organism>
<evidence type="ECO:0000313" key="2">
    <source>
        <dbReference type="EMBL" id="MFF5288970.1"/>
    </source>
</evidence>
<dbReference type="Pfam" id="PF14333">
    <property type="entry name" value="DUF4389"/>
    <property type="match status" value="2"/>
</dbReference>
<keyword evidence="3" id="KW-1185">Reference proteome</keyword>
<evidence type="ECO:0000256" key="1">
    <source>
        <dbReference type="SAM" id="Phobius"/>
    </source>
</evidence>